<dbReference type="InterPro" id="IPR036388">
    <property type="entry name" value="WH-like_DNA-bd_sf"/>
</dbReference>
<dbReference type="GO" id="GO:0003677">
    <property type="term" value="F:DNA binding"/>
    <property type="evidence" value="ECO:0007669"/>
    <property type="project" value="UniProtKB-KW"/>
</dbReference>
<keyword evidence="2 5" id="KW-0238">DNA-binding</keyword>
<dbReference type="InterPro" id="IPR050313">
    <property type="entry name" value="Carb_Metab_HTH_regulators"/>
</dbReference>
<dbReference type="Proteomes" id="UP001164305">
    <property type="component" value="Chromosome"/>
</dbReference>
<name>A0ABY6G2K5_9MICO</name>
<dbReference type="InterPro" id="IPR018356">
    <property type="entry name" value="Tscrpt_reg_HTH_DeoR_CS"/>
</dbReference>
<dbReference type="Gene3D" id="1.10.10.10">
    <property type="entry name" value="Winged helix-like DNA-binding domain superfamily/Winged helix DNA-binding domain"/>
    <property type="match status" value="1"/>
</dbReference>
<dbReference type="PRINTS" id="PR00037">
    <property type="entry name" value="HTHLACR"/>
</dbReference>
<protein>
    <submittedName>
        <fullName evidence="5">DeoR/GlpR family DNA-binding transcription regulator</fullName>
    </submittedName>
</protein>
<dbReference type="SMART" id="SM01134">
    <property type="entry name" value="DeoRC"/>
    <property type="match status" value="1"/>
</dbReference>
<dbReference type="Gene3D" id="3.40.50.1360">
    <property type="match status" value="1"/>
</dbReference>
<dbReference type="SUPFAM" id="SSF100950">
    <property type="entry name" value="NagB/RpiA/CoA transferase-like"/>
    <property type="match status" value="1"/>
</dbReference>
<dbReference type="PROSITE" id="PS51000">
    <property type="entry name" value="HTH_DEOR_2"/>
    <property type="match status" value="1"/>
</dbReference>
<dbReference type="InterPro" id="IPR014036">
    <property type="entry name" value="DeoR-like_C"/>
</dbReference>
<keyword evidence="1" id="KW-0805">Transcription regulation</keyword>
<sequence>MYAEQRHKQILDTLAGSGRVAVADLAETFDVTTETIRRDLDQLARRSLLVRVHGGAVARRTAVIEPDLATRSTTNIEAKRRIAAAARELLPADPGASVLLDAGSTTAQLVPHLAGRSGVVVTHALEIAGAVLALPEASGGGLTVQLLPGLLRPGTGAAIGTATVDALQRFRPDIAFLGCNGLDAEGFSTPDPAEGAVKTAFVERSGLRVVLADSSKAGARHLVTFAAASDIDVLVSDEALPEDTTRTLTEQGIEVIRA</sequence>
<dbReference type="InterPro" id="IPR001034">
    <property type="entry name" value="DeoR_HTH"/>
</dbReference>
<dbReference type="PANTHER" id="PTHR30363:SF44">
    <property type="entry name" value="AGA OPERON TRANSCRIPTIONAL REPRESSOR-RELATED"/>
    <property type="match status" value="1"/>
</dbReference>
<keyword evidence="3" id="KW-0804">Transcription</keyword>
<gene>
    <name evidence="5" type="ORF">BRM3_14870</name>
</gene>
<evidence type="ECO:0000256" key="2">
    <source>
        <dbReference type="ARBA" id="ARBA00023125"/>
    </source>
</evidence>
<dbReference type="Pfam" id="PF08220">
    <property type="entry name" value="HTH_DeoR"/>
    <property type="match status" value="1"/>
</dbReference>
<dbReference type="InterPro" id="IPR036390">
    <property type="entry name" value="WH_DNA-bd_sf"/>
</dbReference>
<evidence type="ECO:0000256" key="1">
    <source>
        <dbReference type="ARBA" id="ARBA00023015"/>
    </source>
</evidence>
<dbReference type="PROSITE" id="PS00894">
    <property type="entry name" value="HTH_DEOR_1"/>
    <property type="match status" value="1"/>
</dbReference>
<proteinExistence type="predicted"/>
<dbReference type="RefSeq" id="WP_263594074.1">
    <property type="nucleotide sequence ID" value="NZ_CP107020.1"/>
</dbReference>
<evidence type="ECO:0000256" key="3">
    <source>
        <dbReference type="ARBA" id="ARBA00023163"/>
    </source>
</evidence>
<feature type="domain" description="HTH deoR-type" evidence="4">
    <location>
        <begin position="3"/>
        <end position="58"/>
    </location>
</feature>
<evidence type="ECO:0000313" key="5">
    <source>
        <dbReference type="EMBL" id="UYG16861.1"/>
    </source>
</evidence>
<dbReference type="InterPro" id="IPR037171">
    <property type="entry name" value="NagB/RpiA_transferase-like"/>
</dbReference>
<dbReference type="EMBL" id="CP107020">
    <property type="protein sequence ID" value="UYG16861.1"/>
    <property type="molecule type" value="Genomic_DNA"/>
</dbReference>
<dbReference type="SUPFAM" id="SSF46785">
    <property type="entry name" value="Winged helix' DNA-binding domain"/>
    <property type="match status" value="1"/>
</dbReference>
<reference evidence="5" key="1">
    <citation type="submission" date="2022-10" db="EMBL/GenBank/DDBJ databases">
        <title>Whole-Genome Sequencing of Brachybacterium huguangmaarense BRM-3, Isolated from Betula schmidtii.</title>
        <authorList>
            <person name="Haam D."/>
        </authorList>
    </citation>
    <scope>NUCLEOTIDE SEQUENCE</scope>
    <source>
        <strain evidence="5">BRM-3</strain>
    </source>
</reference>
<dbReference type="PANTHER" id="PTHR30363">
    <property type="entry name" value="HTH-TYPE TRANSCRIPTIONAL REGULATOR SRLR-RELATED"/>
    <property type="match status" value="1"/>
</dbReference>
<evidence type="ECO:0000313" key="6">
    <source>
        <dbReference type="Proteomes" id="UP001164305"/>
    </source>
</evidence>
<accession>A0ABY6G2K5</accession>
<dbReference type="Pfam" id="PF00455">
    <property type="entry name" value="DeoRC"/>
    <property type="match status" value="1"/>
</dbReference>
<organism evidence="5 6">
    <name type="scientific">Brachybacterium huguangmaarense</name>
    <dbReference type="NCBI Taxonomy" id="1652028"/>
    <lineage>
        <taxon>Bacteria</taxon>
        <taxon>Bacillati</taxon>
        <taxon>Actinomycetota</taxon>
        <taxon>Actinomycetes</taxon>
        <taxon>Micrococcales</taxon>
        <taxon>Dermabacteraceae</taxon>
        <taxon>Brachybacterium</taxon>
    </lineage>
</organism>
<keyword evidence="6" id="KW-1185">Reference proteome</keyword>
<dbReference type="SMART" id="SM00420">
    <property type="entry name" value="HTH_DEOR"/>
    <property type="match status" value="1"/>
</dbReference>
<evidence type="ECO:0000259" key="4">
    <source>
        <dbReference type="PROSITE" id="PS51000"/>
    </source>
</evidence>